<evidence type="ECO:0008006" key="2">
    <source>
        <dbReference type="Google" id="ProtNLM"/>
    </source>
</evidence>
<sequence length="117" mass="13052">MAGLKVLFIILSGPDEIEKARQGLRIARNMARERMAEVRMLFLGPGVHLLDPHNPHYKMVKDYLTALNEARAYVAACAGNLKAYNLDDKIDRNLVIADDSTTVVVEAAEKGYYVVSF</sequence>
<gene>
    <name evidence="1" type="ORF">ENM31_00480</name>
</gene>
<name>A0A7J3VRS7_CALS0</name>
<dbReference type="InterPro" id="IPR003787">
    <property type="entry name" value="Sulphur_relay_DsrE/F-like"/>
</dbReference>
<accession>A0A7J3VRS7</accession>
<dbReference type="Gene3D" id="3.40.1260.10">
    <property type="entry name" value="DsrEFH-like"/>
    <property type="match status" value="1"/>
</dbReference>
<dbReference type="InterPro" id="IPR027396">
    <property type="entry name" value="DsrEFH-like"/>
</dbReference>
<dbReference type="SUPFAM" id="SSF75169">
    <property type="entry name" value="DsrEFH-like"/>
    <property type="match status" value="1"/>
</dbReference>
<dbReference type="Pfam" id="PF02635">
    <property type="entry name" value="DsrE"/>
    <property type="match status" value="1"/>
</dbReference>
<dbReference type="EMBL" id="DRXH01000019">
    <property type="protein sequence ID" value="HHM43759.1"/>
    <property type="molecule type" value="Genomic_DNA"/>
</dbReference>
<evidence type="ECO:0000313" key="1">
    <source>
        <dbReference type="EMBL" id="HHM43759.1"/>
    </source>
</evidence>
<protein>
    <recommendedName>
        <fullName evidence="2">DsrE family protein</fullName>
    </recommendedName>
</protein>
<proteinExistence type="predicted"/>
<comment type="caution">
    <text evidence="1">The sequence shown here is derived from an EMBL/GenBank/DDBJ whole genome shotgun (WGS) entry which is preliminary data.</text>
</comment>
<dbReference type="AlphaFoldDB" id="A0A7J3VRS7"/>
<organism evidence="1">
    <name type="scientific">Caldiarchaeum subterraneum</name>
    <dbReference type="NCBI Taxonomy" id="311458"/>
    <lineage>
        <taxon>Archaea</taxon>
        <taxon>Nitrososphaerota</taxon>
        <taxon>Candidatus Caldarchaeales</taxon>
        <taxon>Candidatus Caldarchaeaceae</taxon>
        <taxon>Candidatus Caldarchaeum</taxon>
    </lineage>
</organism>
<reference evidence="1" key="1">
    <citation type="journal article" date="2020" name="mSystems">
        <title>Genome- and Community-Level Interaction Insights into Carbon Utilization and Element Cycling Functions of Hydrothermarchaeota in Hydrothermal Sediment.</title>
        <authorList>
            <person name="Zhou Z."/>
            <person name="Liu Y."/>
            <person name="Xu W."/>
            <person name="Pan J."/>
            <person name="Luo Z.H."/>
            <person name="Li M."/>
        </authorList>
    </citation>
    <scope>NUCLEOTIDE SEQUENCE [LARGE SCALE GENOMIC DNA]</scope>
    <source>
        <strain evidence="1">SpSt-1074</strain>
    </source>
</reference>